<evidence type="ECO:0000313" key="2">
    <source>
        <dbReference type="EMBL" id="GFD34372.1"/>
    </source>
</evidence>
<gene>
    <name evidence="2" type="ORF">Tci_906341</name>
</gene>
<name>A0A699VFQ5_TANCI</name>
<feature type="non-terminal residue" evidence="2">
    <location>
        <position position="1"/>
    </location>
</feature>
<feature type="region of interest" description="Disordered" evidence="1">
    <location>
        <begin position="30"/>
        <end position="52"/>
    </location>
</feature>
<dbReference type="AlphaFoldDB" id="A0A699VFQ5"/>
<accession>A0A699VFQ5</accession>
<feature type="compositionally biased region" description="Basic residues" evidence="1">
    <location>
        <begin position="30"/>
        <end position="47"/>
    </location>
</feature>
<comment type="caution">
    <text evidence="2">The sequence shown here is derived from an EMBL/GenBank/DDBJ whole genome shotgun (WGS) entry which is preliminary data.</text>
</comment>
<proteinExistence type="predicted"/>
<reference evidence="2" key="1">
    <citation type="journal article" date="2019" name="Sci. Rep.">
        <title>Draft genome of Tanacetum cinerariifolium, the natural source of mosquito coil.</title>
        <authorList>
            <person name="Yamashiro T."/>
            <person name="Shiraishi A."/>
            <person name="Satake H."/>
            <person name="Nakayama K."/>
        </authorList>
    </citation>
    <scope>NUCLEOTIDE SEQUENCE</scope>
</reference>
<organism evidence="2">
    <name type="scientific">Tanacetum cinerariifolium</name>
    <name type="common">Dalmatian daisy</name>
    <name type="synonym">Chrysanthemum cinerariifolium</name>
    <dbReference type="NCBI Taxonomy" id="118510"/>
    <lineage>
        <taxon>Eukaryota</taxon>
        <taxon>Viridiplantae</taxon>
        <taxon>Streptophyta</taxon>
        <taxon>Embryophyta</taxon>
        <taxon>Tracheophyta</taxon>
        <taxon>Spermatophyta</taxon>
        <taxon>Magnoliopsida</taxon>
        <taxon>eudicotyledons</taxon>
        <taxon>Gunneridae</taxon>
        <taxon>Pentapetalae</taxon>
        <taxon>asterids</taxon>
        <taxon>campanulids</taxon>
        <taxon>Asterales</taxon>
        <taxon>Asteraceae</taxon>
        <taxon>Asteroideae</taxon>
        <taxon>Anthemideae</taxon>
        <taxon>Anthemidinae</taxon>
        <taxon>Tanacetum</taxon>
    </lineage>
</organism>
<sequence>FLARRLAHHQLRSQHHLARRHGAFGLLQKQQRRRAPNLKRGVHHRGQHGLDHRGVVLVGKADQRHIGRNAQALPSYLLHGGEGGGAGRRADLPRRGLRGSRPSARG</sequence>
<dbReference type="EMBL" id="BKCJ011445744">
    <property type="protein sequence ID" value="GFD34372.1"/>
    <property type="molecule type" value="Genomic_DNA"/>
</dbReference>
<evidence type="ECO:0000256" key="1">
    <source>
        <dbReference type="SAM" id="MobiDB-lite"/>
    </source>
</evidence>
<feature type="region of interest" description="Disordered" evidence="1">
    <location>
        <begin position="75"/>
        <end position="106"/>
    </location>
</feature>
<protein>
    <submittedName>
        <fullName evidence="2">Uncharacterized protein</fullName>
    </submittedName>
</protein>